<organism evidence="1 2">
    <name type="scientific">Marasmius tenuissimus</name>
    <dbReference type="NCBI Taxonomy" id="585030"/>
    <lineage>
        <taxon>Eukaryota</taxon>
        <taxon>Fungi</taxon>
        <taxon>Dikarya</taxon>
        <taxon>Basidiomycota</taxon>
        <taxon>Agaricomycotina</taxon>
        <taxon>Agaricomycetes</taxon>
        <taxon>Agaricomycetidae</taxon>
        <taxon>Agaricales</taxon>
        <taxon>Marasmiineae</taxon>
        <taxon>Marasmiaceae</taxon>
        <taxon>Marasmius</taxon>
    </lineage>
</organism>
<evidence type="ECO:0000313" key="1">
    <source>
        <dbReference type="EMBL" id="KAL0069498.1"/>
    </source>
</evidence>
<evidence type="ECO:0000313" key="2">
    <source>
        <dbReference type="Proteomes" id="UP001437256"/>
    </source>
</evidence>
<gene>
    <name evidence="1" type="ORF">AAF712_003533</name>
</gene>
<keyword evidence="2" id="KW-1185">Reference proteome</keyword>
<proteinExistence type="predicted"/>
<name>A0ABR3A919_9AGAR</name>
<sequence>MTEEQLMDEIQVRVVYTPSYACTSFITGQVMQSFLRERAGNANSIRPVPAPSGLGIGIEARSLNFFDHSLSSSSSPTLLDVRKLLRPVPPTYCAPRYYRDNAVWPRSTTCDRDALEMEWVKVQLLNPRRDDKWSSHGSVVEFDDTLSHLEVTDALNACSFTPSEFTDLSSSSLSASNSVDITASFAPHTSTSDCSLLAVELVEPSGSFEVDIGDVSICTLVSDIGSSSSQSSLHFGPLTPAKPSCHCPDPLDVPLTFIRFDKIMPTPECFPIYMDASHVDCEDLFAGRGFSGSSKKHCVVGVDADAVSSKRGQMEGKALVMGRGKENIPPPPARV</sequence>
<dbReference type="Proteomes" id="UP001437256">
    <property type="component" value="Unassembled WGS sequence"/>
</dbReference>
<dbReference type="EMBL" id="JBBXMP010000012">
    <property type="protein sequence ID" value="KAL0069498.1"/>
    <property type="molecule type" value="Genomic_DNA"/>
</dbReference>
<reference evidence="1 2" key="1">
    <citation type="submission" date="2024-05" db="EMBL/GenBank/DDBJ databases">
        <title>A draft genome resource for the thread blight pathogen Marasmius tenuissimus strain MS-2.</title>
        <authorList>
            <person name="Yulfo-Soto G.E."/>
            <person name="Baruah I.K."/>
            <person name="Amoako-Attah I."/>
            <person name="Bukari Y."/>
            <person name="Meinhardt L.W."/>
            <person name="Bailey B.A."/>
            <person name="Cohen S.P."/>
        </authorList>
    </citation>
    <scope>NUCLEOTIDE SEQUENCE [LARGE SCALE GENOMIC DNA]</scope>
    <source>
        <strain evidence="1 2">MS-2</strain>
    </source>
</reference>
<comment type="caution">
    <text evidence="1">The sequence shown here is derived from an EMBL/GenBank/DDBJ whole genome shotgun (WGS) entry which is preliminary data.</text>
</comment>
<accession>A0ABR3A919</accession>
<protein>
    <submittedName>
        <fullName evidence="1">Uncharacterized protein</fullName>
    </submittedName>
</protein>